<dbReference type="Proteomes" id="UP001157502">
    <property type="component" value="Chromosome 18"/>
</dbReference>
<sequence>MGTINSKAEPPAGSCLPDLLIGPVKDMVDAWGTGVSEQVVLWHKVSDFPLKGTFSEARLTECRRKLEEYDKASVPALTPQPLSVSAAPTQPTLYPKLEDLENSPSGFDPPSTSTPFHPTSIVSPEQAPQPASMTTRSRRSGDPDRAFLMAPLVAYPNPHAQPGEGENGHYEWRLEVTVQKTWRQDELKDISKELPDPIKDSVEFRDHMEKMVRLYQS</sequence>
<evidence type="ECO:0000313" key="1">
    <source>
        <dbReference type="EMBL" id="KAJ7997963.1"/>
    </source>
</evidence>
<organism evidence="1 2">
    <name type="scientific">Dallia pectoralis</name>
    <name type="common">Alaska blackfish</name>
    <dbReference type="NCBI Taxonomy" id="75939"/>
    <lineage>
        <taxon>Eukaryota</taxon>
        <taxon>Metazoa</taxon>
        <taxon>Chordata</taxon>
        <taxon>Craniata</taxon>
        <taxon>Vertebrata</taxon>
        <taxon>Euteleostomi</taxon>
        <taxon>Actinopterygii</taxon>
        <taxon>Neopterygii</taxon>
        <taxon>Teleostei</taxon>
        <taxon>Protacanthopterygii</taxon>
        <taxon>Esociformes</taxon>
        <taxon>Umbridae</taxon>
        <taxon>Dallia</taxon>
    </lineage>
</organism>
<protein>
    <submittedName>
        <fullName evidence="1">Uncharacterized protein</fullName>
    </submittedName>
</protein>
<name>A0ACC2G302_DALPE</name>
<keyword evidence="2" id="KW-1185">Reference proteome</keyword>
<reference evidence="1" key="1">
    <citation type="submission" date="2021-05" db="EMBL/GenBank/DDBJ databases">
        <authorList>
            <person name="Pan Q."/>
            <person name="Jouanno E."/>
            <person name="Zahm M."/>
            <person name="Klopp C."/>
            <person name="Cabau C."/>
            <person name="Louis A."/>
            <person name="Berthelot C."/>
            <person name="Parey E."/>
            <person name="Roest Crollius H."/>
            <person name="Montfort J."/>
            <person name="Robinson-Rechavi M."/>
            <person name="Bouchez O."/>
            <person name="Lampietro C."/>
            <person name="Lopez Roques C."/>
            <person name="Donnadieu C."/>
            <person name="Postlethwait J."/>
            <person name="Bobe J."/>
            <person name="Dillon D."/>
            <person name="Chandos A."/>
            <person name="von Hippel F."/>
            <person name="Guiguen Y."/>
        </authorList>
    </citation>
    <scope>NUCLEOTIDE SEQUENCE</scope>
    <source>
        <strain evidence="1">YG-Jan2019</strain>
    </source>
</reference>
<gene>
    <name evidence="1" type="ORF">DPEC_G00217610</name>
</gene>
<proteinExistence type="predicted"/>
<comment type="caution">
    <text evidence="1">The sequence shown here is derived from an EMBL/GenBank/DDBJ whole genome shotgun (WGS) entry which is preliminary data.</text>
</comment>
<dbReference type="EMBL" id="CM055745">
    <property type="protein sequence ID" value="KAJ7997963.1"/>
    <property type="molecule type" value="Genomic_DNA"/>
</dbReference>
<accession>A0ACC2G302</accession>
<evidence type="ECO:0000313" key="2">
    <source>
        <dbReference type="Proteomes" id="UP001157502"/>
    </source>
</evidence>